<protein>
    <submittedName>
        <fullName evidence="2">Uncharacterized protein</fullName>
    </submittedName>
</protein>
<proteinExistence type="predicted"/>
<reference evidence="2 3" key="1">
    <citation type="journal article" date="2012" name="Science">
        <title>The Paleozoic origin of enzymatic lignin decomposition reconstructed from 31 fungal genomes.</title>
        <authorList>
            <person name="Floudas D."/>
            <person name="Binder M."/>
            <person name="Riley R."/>
            <person name="Barry K."/>
            <person name="Blanchette R.A."/>
            <person name="Henrissat B."/>
            <person name="Martinez A.T."/>
            <person name="Otillar R."/>
            <person name="Spatafora J.W."/>
            <person name="Yadav J.S."/>
            <person name="Aerts A."/>
            <person name="Benoit I."/>
            <person name="Boyd A."/>
            <person name="Carlson A."/>
            <person name="Copeland A."/>
            <person name="Coutinho P.M."/>
            <person name="de Vries R.P."/>
            <person name="Ferreira P."/>
            <person name="Findley K."/>
            <person name="Foster B."/>
            <person name="Gaskell J."/>
            <person name="Glotzer D."/>
            <person name="Gorecki P."/>
            <person name="Heitman J."/>
            <person name="Hesse C."/>
            <person name="Hori C."/>
            <person name="Igarashi K."/>
            <person name="Jurgens J.A."/>
            <person name="Kallen N."/>
            <person name="Kersten P."/>
            <person name="Kohler A."/>
            <person name="Kuees U."/>
            <person name="Kumar T.K.A."/>
            <person name="Kuo A."/>
            <person name="LaButti K."/>
            <person name="Larrondo L.F."/>
            <person name="Lindquist E."/>
            <person name="Ling A."/>
            <person name="Lombard V."/>
            <person name="Lucas S."/>
            <person name="Lundell T."/>
            <person name="Martin R."/>
            <person name="McLaughlin D.J."/>
            <person name="Morgenstern I."/>
            <person name="Morin E."/>
            <person name="Murat C."/>
            <person name="Nagy L.G."/>
            <person name="Nolan M."/>
            <person name="Ohm R.A."/>
            <person name="Patyshakuliyeva A."/>
            <person name="Rokas A."/>
            <person name="Ruiz-Duenas F.J."/>
            <person name="Sabat G."/>
            <person name="Salamov A."/>
            <person name="Samejima M."/>
            <person name="Schmutz J."/>
            <person name="Slot J.C."/>
            <person name="St John F."/>
            <person name="Stenlid J."/>
            <person name="Sun H."/>
            <person name="Sun S."/>
            <person name="Syed K."/>
            <person name="Tsang A."/>
            <person name="Wiebenga A."/>
            <person name="Young D."/>
            <person name="Pisabarro A."/>
            <person name="Eastwood D.C."/>
            <person name="Martin F."/>
            <person name="Cullen D."/>
            <person name="Grigoriev I.V."/>
            <person name="Hibbett D.S."/>
        </authorList>
    </citation>
    <scope>NUCLEOTIDE SEQUENCE [LARGE SCALE GENOMIC DNA]</scope>
    <source>
        <strain evidence="2 3">MD-104</strain>
    </source>
</reference>
<evidence type="ECO:0000256" key="1">
    <source>
        <dbReference type="SAM" id="MobiDB-lite"/>
    </source>
</evidence>
<name>A0A2H3JR79_WOLCO</name>
<accession>A0A2H3JR79</accession>
<feature type="region of interest" description="Disordered" evidence="1">
    <location>
        <begin position="68"/>
        <end position="97"/>
    </location>
</feature>
<gene>
    <name evidence="2" type="ORF">WOLCODRAFT_136318</name>
</gene>
<feature type="region of interest" description="Disordered" evidence="1">
    <location>
        <begin position="110"/>
        <end position="173"/>
    </location>
</feature>
<evidence type="ECO:0000313" key="3">
    <source>
        <dbReference type="Proteomes" id="UP000218811"/>
    </source>
</evidence>
<organism evidence="2 3">
    <name type="scientific">Wolfiporia cocos (strain MD-104)</name>
    <name type="common">Brown rot fungus</name>
    <dbReference type="NCBI Taxonomy" id="742152"/>
    <lineage>
        <taxon>Eukaryota</taxon>
        <taxon>Fungi</taxon>
        <taxon>Dikarya</taxon>
        <taxon>Basidiomycota</taxon>
        <taxon>Agaricomycotina</taxon>
        <taxon>Agaricomycetes</taxon>
        <taxon>Polyporales</taxon>
        <taxon>Phaeolaceae</taxon>
        <taxon>Wolfiporia</taxon>
    </lineage>
</organism>
<sequence>MSRTTQRRPPPPPPVRTAIACEEDPFADGPLVLVTQYARPPRSAHPAPPAPAKLAPAKLAPAPVIASRTRIAAPSEPPSAREETKQAQSTAGAGRGVAAVRVPRCAWAPRRERAPQPAVWPPDAQTAVRARREQGVRQERVVARRRRGGVGSSGDRRHSAPGPGTRPTHSFESHPYRASCTLISSRSPLLYISRTLDKHVQHTSHPHRSGRSLYIVHMYLIFREPSGLYSCSVNPTPSRLLCAIHGAWF</sequence>
<feature type="compositionally biased region" description="Basic and acidic residues" evidence="1">
    <location>
        <begin position="130"/>
        <end position="142"/>
    </location>
</feature>
<dbReference type="EMBL" id="KB467942">
    <property type="protein sequence ID" value="PCH38517.1"/>
    <property type="molecule type" value="Genomic_DNA"/>
</dbReference>
<dbReference type="Proteomes" id="UP000218811">
    <property type="component" value="Unassembled WGS sequence"/>
</dbReference>
<dbReference type="AlphaFoldDB" id="A0A2H3JR79"/>
<keyword evidence="3" id="KW-1185">Reference proteome</keyword>
<evidence type="ECO:0000313" key="2">
    <source>
        <dbReference type="EMBL" id="PCH38517.1"/>
    </source>
</evidence>